<feature type="domain" description="Plastocyanin-like" evidence="8">
    <location>
        <begin position="66"/>
        <end position="168"/>
    </location>
</feature>
<dbReference type="Pfam" id="PF07732">
    <property type="entry name" value="Cu-oxidase_3"/>
    <property type="match status" value="1"/>
</dbReference>
<dbReference type="CDD" id="cd13904">
    <property type="entry name" value="CuRO_3_Diphenol_Ox"/>
    <property type="match status" value="1"/>
</dbReference>
<keyword evidence="10" id="KW-1185">Reference proteome</keyword>
<dbReference type="InterPro" id="IPR045087">
    <property type="entry name" value="Cu-oxidase_fam"/>
</dbReference>
<keyword evidence="5" id="KW-1133">Transmembrane helix</keyword>
<evidence type="ECO:0000256" key="2">
    <source>
        <dbReference type="ARBA" id="ARBA00023008"/>
    </source>
</evidence>
<dbReference type="Pfam" id="PF00394">
    <property type="entry name" value="Cu-oxidase"/>
    <property type="match status" value="1"/>
</dbReference>
<feature type="domain" description="Plastocyanin-like" evidence="6">
    <location>
        <begin position="182"/>
        <end position="328"/>
    </location>
</feature>
<dbReference type="Proteomes" id="UP001153365">
    <property type="component" value="Unassembled WGS sequence"/>
</dbReference>
<dbReference type="SUPFAM" id="SSF49503">
    <property type="entry name" value="Cupredoxins"/>
    <property type="match status" value="3"/>
</dbReference>
<keyword evidence="5" id="KW-0812">Transmembrane</keyword>
<evidence type="ECO:0000313" key="10">
    <source>
        <dbReference type="Proteomes" id="UP001153365"/>
    </source>
</evidence>
<sequence>MRAIGYFLIVNCLIFSTIICSTITSALTSTDNSEHQTASPKSQEYILSPKFNITDVSVKRVYKFIVTNTTAALDGYFKPVLAINNQIPGPLIEVNEGDQLEITVVNRMSLGLTIHWHGIYQNGTKLRITQCPIPPHGGQYTYKFKITEHAHQQNFMADGISGPFIVHSIRDPLKRSVDFDQEVVLFLADWYHNTSETIVHNMLTEKGYYGTPAAPSPNSALINGVGNWNCDKATSSEKCVQKKSHIQFNFVAGETIRFRLINGASHAMFYYSVDEHTLNVTEADATGVYGPSNIHRIKFHNGQRYSVMIKTNKKDAGKNFFMRAQMDSDCWAWVANDAELTALGIINLIDGSEKHHTSVELEDSLPRTIDWKDEMGGECADLNSSSLKPILPSRVPKVAVGTGTLANAFGFQVILTGELVPRGAASTPSNATFANGQNPSSNGSSPRRLVKKQVQIGDDDGSNIPNGKSSEQAGISRIGGPPPTPVGTIGKFFVNNITWLTAPYQPILHDLIGSGAGEVNQTRVSSVTFHTPEWYDLHIVNLDPALSHPYHLHAMDMHLVAQGKGVPNKETLSKLEYDTINPLRRDTIVIEPASFAVVRILTDIPGVWILHCHIGWHLAGGFASVVVVQPERIKSEFNIPEDNLELCEKRVGPLDQIEPGVRRRRIKRNSLVRKLKIQKD</sequence>
<keyword evidence="2" id="KW-0186">Copper</keyword>
<evidence type="ECO:0000256" key="5">
    <source>
        <dbReference type="SAM" id="Phobius"/>
    </source>
</evidence>
<evidence type="ECO:0000259" key="8">
    <source>
        <dbReference type="Pfam" id="PF07732"/>
    </source>
</evidence>
<feature type="transmembrane region" description="Helical" evidence="5">
    <location>
        <begin position="7"/>
        <end position="27"/>
    </location>
</feature>
<evidence type="ECO:0000259" key="6">
    <source>
        <dbReference type="Pfam" id="PF00394"/>
    </source>
</evidence>
<dbReference type="Pfam" id="PF07731">
    <property type="entry name" value="Cu-oxidase_2"/>
    <property type="match status" value="1"/>
</dbReference>
<dbReference type="PANTHER" id="PTHR11709:SF414">
    <property type="entry name" value="ADR239WP"/>
    <property type="match status" value="1"/>
</dbReference>
<proteinExistence type="inferred from homology"/>
<evidence type="ECO:0000256" key="4">
    <source>
        <dbReference type="SAM" id="MobiDB-lite"/>
    </source>
</evidence>
<keyword evidence="5" id="KW-0472">Membrane</keyword>
<accession>A0AAV0BM52</accession>
<protein>
    <submittedName>
        <fullName evidence="9">Cupredoxin</fullName>
    </submittedName>
</protein>
<feature type="compositionally biased region" description="Polar residues" evidence="4">
    <location>
        <begin position="463"/>
        <end position="473"/>
    </location>
</feature>
<dbReference type="InterPro" id="IPR008972">
    <property type="entry name" value="Cupredoxin"/>
</dbReference>
<gene>
    <name evidence="9" type="ORF">PPACK8108_LOCUS22564</name>
</gene>
<evidence type="ECO:0000256" key="1">
    <source>
        <dbReference type="ARBA" id="ARBA00010609"/>
    </source>
</evidence>
<dbReference type="InterPro" id="IPR011706">
    <property type="entry name" value="Cu-oxidase_C"/>
</dbReference>
<evidence type="ECO:0000313" key="9">
    <source>
        <dbReference type="EMBL" id="CAH7687734.1"/>
    </source>
</evidence>
<evidence type="ECO:0000256" key="3">
    <source>
        <dbReference type="ARBA" id="ARBA00023180"/>
    </source>
</evidence>
<reference evidence="9" key="1">
    <citation type="submission" date="2022-06" db="EMBL/GenBank/DDBJ databases">
        <authorList>
            <consortium name="SYNGENTA / RWTH Aachen University"/>
        </authorList>
    </citation>
    <scope>NUCLEOTIDE SEQUENCE</scope>
</reference>
<comment type="caution">
    <text evidence="9">The sequence shown here is derived from an EMBL/GenBank/DDBJ whole genome shotgun (WGS) entry which is preliminary data.</text>
</comment>
<dbReference type="InterPro" id="IPR001117">
    <property type="entry name" value="Cu-oxidase_2nd"/>
</dbReference>
<organism evidence="9 10">
    <name type="scientific">Phakopsora pachyrhizi</name>
    <name type="common">Asian soybean rust disease fungus</name>
    <dbReference type="NCBI Taxonomy" id="170000"/>
    <lineage>
        <taxon>Eukaryota</taxon>
        <taxon>Fungi</taxon>
        <taxon>Dikarya</taxon>
        <taxon>Basidiomycota</taxon>
        <taxon>Pucciniomycotina</taxon>
        <taxon>Pucciniomycetes</taxon>
        <taxon>Pucciniales</taxon>
        <taxon>Phakopsoraceae</taxon>
        <taxon>Phakopsora</taxon>
    </lineage>
</organism>
<dbReference type="Gene3D" id="2.60.40.420">
    <property type="entry name" value="Cupredoxins - blue copper proteins"/>
    <property type="match status" value="3"/>
</dbReference>
<dbReference type="GO" id="GO:0005507">
    <property type="term" value="F:copper ion binding"/>
    <property type="evidence" value="ECO:0007669"/>
    <property type="project" value="InterPro"/>
</dbReference>
<feature type="compositionally biased region" description="Low complexity" evidence="4">
    <location>
        <begin position="435"/>
        <end position="446"/>
    </location>
</feature>
<keyword evidence="3" id="KW-0325">Glycoprotein</keyword>
<feature type="domain" description="Plastocyanin-like" evidence="7">
    <location>
        <begin position="523"/>
        <end position="631"/>
    </location>
</feature>
<dbReference type="AlphaFoldDB" id="A0AAV0BM52"/>
<dbReference type="GO" id="GO:0016491">
    <property type="term" value="F:oxidoreductase activity"/>
    <property type="evidence" value="ECO:0007669"/>
    <property type="project" value="InterPro"/>
</dbReference>
<dbReference type="CDD" id="cd13883">
    <property type="entry name" value="CuRO_2_Diphenol_Ox"/>
    <property type="match status" value="1"/>
</dbReference>
<comment type="similarity">
    <text evidence="1">Belongs to the multicopper oxidase family.</text>
</comment>
<dbReference type="PANTHER" id="PTHR11709">
    <property type="entry name" value="MULTI-COPPER OXIDASE"/>
    <property type="match status" value="1"/>
</dbReference>
<evidence type="ECO:0000259" key="7">
    <source>
        <dbReference type="Pfam" id="PF07731"/>
    </source>
</evidence>
<dbReference type="InterPro" id="IPR011707">
    <property type="entry name" value="Cu-oxidase-like_N"/>
</dbReference>
<feature type="region of interest" description="Disordered" evidence="4">
    <location>
        <begin position="427"/>
        <end position="481"/>
    </location>
</feature>
<name>A0AAV0BM52_PHAPC</name>
<dbReference type="EMBL" id="CALTRL010005904">
    <property type="protein sequence ID" value="CAH7687734.1"/>
    <property type="molecule type" value="Genomic_DNA"/>
</dbReference>